<gene>
    <name evidence="3" type="ORF">SAMN05216267_106228</name>
</gene>
<dbReference type="EMBL" id="FODD01000062">
    <property type="protein sequence ID" value="SEO97021.1"/>
    <property type="molecule type" value="Genomic_DNA"/>
</dbReference>
<organism evidence="3 4">
    <name type="scientific">Actinacidiphila rubida</name>
    <dbReference type="NCBI Taxonomy" id="310780"/>
    <lineage>
        <taxon>Bacteria</taxon>
        <taxon>Bacillati</taxon>
        <taxon>Actinomycetota</taxon>
        <taxon>Actinomycetes</taxon>
        <taxon>Kitasatosporales</taxon>
        <taxon>Streptomycetaceae</taxon>
        <taxon>Actinacidiphila</taxon>
    </lineage>
</organism>
<evidence type="ECO:0000256" key="2">
    <source>
        <dbReference type="SAM" id="Phobius"/>
    </source>
</evidence>
<name>A0A1H8U1H6_9ACTN</name>
<keyword evidence="2" id="KW-0812">Transmembrane</keyword>
<keyword evidence="4" id="KW-1185">Reference proteome</keyword>
<evidence type="ECO:0000256" key="1">
    <source>
        <dbReference type="SAM" id="MobiDB-lite"/>
    </source>
</evidence>
<protein>
    <recommendedName>
        <fullName evidence="5">Transmembrane protein</fullName>
    </recommendedName>
</protein>
<accession>A0A1H8U1H6</accession>
<feature type="region of interest" description="Disordered" evidence="1">
    <location>
        <begin position="245"/>
        <end position="297"/>
    </location>
</feature>
<evidence type="ECO:0000313" key="4">
    <source>
        <dbReference type="Proteomes" id="UP000181951"/>
    </source>
</evidence>
<evidence type="ECO:0000313" key="3">
    <source>
        <dbReference type="EMBL" id="SEO97021.1"/>
    </source>
</evidence>
<evidence type="ECO:0008006" key="5">
    <source>
        <dbReference type="Google" id="ProtNLM"/>
    </source>
</evidence>
<keyword evidence="2" id="KW-1133">Transmembrane helix</keyword>
<feature type="transmembrane region" description="Helical" evidence="2">
    <location>
        <begin position="125"/>
        <end position="147"/>
    </location>
</feature>
<feature type="region of interest" description="Disordered" evidence="1">
    <location>
        <begin position="88"/>
        <end position="117"/>
    </location>
</feature>
<reference evidence="3 4" key="1">
    <citation type="submission" date="2016-10" db="EMBL/GenBank/DDBJ databases">
        <authorList>
            <person name="de Groot N.N."/>
        </authorList>
    </citation>
    <scope>NUCLEOTIDE SEQUENCE [LARGE SCALE GENOMIC DNA]</scope>
    <source>
        <strain evidence="3 4">CGMCC 4.2026</strain>
    </source>
</reference>
<dbReference type="AlphaFoldDB" id="A0A1H8U1H6"/>
<proteinExistence type="predicted"/>
<dbReference type="Proteomes" id="UP000181951">
    <property type="component" value="Unassembled WGS sequence"/>
</dbReference>
<feature type="compositionally biased region" description="Low complexity" evidence="1">
    <location>
        <begin position="245"/>
        <end position="259"/>
    </location>
</feature>
<dbReference type="STRING" id="310780.SAMN05216267_106228"/>
<feature type="transmembrane region" description="Helical" evidence="2">
    <location>
        <begin position="159"/>
        <end position="184"/>
    </location>
</feature>
<keyword evidence="2" id="KW-0472">Membrane</keyword>
<feature type="compositionally biased region" description="Gly residues" evidence="1">
    <location>
        <begin position="92"/>
        <end position="117"/>
    </location>
</feature>
<sequence length="297" mass="29971">MVVRHAGGASGADVNDGHEDTTYRTEFVSVLNEALHSEEIRRALRRAEGVTGEPGGPAVELLRARAMAAADGLAAAAAGEYGRYAALRDGPSGPGGPRPRGGAGGSRGSRGAGQGDGGPGVSATLAVLVPMLSGIAAVAFLALGFGLRAAGDGHRVTSSLTAVGFTMAGVFGAALVVGLAGLVLTARRDAEESRVALEVSAARDAWRRALLREGVLPFLRRCVTEEWAAPGPGVSLVRERPRLGYSSPGFGSSSPSSSSSGGGVSLVRQRPKLGYTSPGFSSPSDTEGSRRRGAPGA</sequence>